<dbReference type="Pfam" id="PF13535">
    <property type="entry name" value="ATP-grasp_4"/>
    <property type="match status" value="1"/>
</dbReference>
<dbReference type="InterPro" id="IPR052032">
    <property type="entry name" value="ATP-dep_AA_Ligase"/>
</dbReference>
<evidence type="ECO:0000313" key="6">
    <source>
        <dbReference type="EMBL" id="CCO45001.1"/>
    </source>
</evidence>
<dbReference type="AlphaFoldDB" id="A0AAV2VKH6"/>
<dbReference type="PROSITE" id="PS50975">
    <property type="entry name" value="ATP_GRASP"/>
    <property type="match status" value="1"/>
</dbReference>
<evidence type="ECO:0000256" key="3">
    <source>
        <dbReference type="ARBA" id="ARBA00022840"/>
    </source>
</evidence>
<dbReference type="PANTHER" id="PTHR43585:SF2">
    <property type="entry name" value="ATP-GRASP ENZYME FSQD"/>
    <property type="match status" value="1"/>
</dbReference>
<name>A0AAV2VKH6_9VIBR</name>
<protein>
    <recommendedName>
        <fullName evidence="5">ATP-grasp domain-containing protein</fullName>
    </recommendedName>
</protein>
<evidence type="ECO:0000256" key="2">
    <source>
        <dbReference type="ARBA" id="ARBA00022741"/>
    </source>
</evidence>
<accession>A0AAV2VKH6</accession>
<dbReference type="InterPro" id="IPR011761">
    <property type="entry name" value="ATP-grasp"/>
</dbReference>
<evidence type="ECO:0000259" key="5">
    <source>
        <dbReference type="PROSITE" id="PS50975"/>
    </source>
</evidence>
<dbReference type="EMBL" id="CAOF01000039">
    <property type="protein sequence ID" value="CCO45001.1"/>
    <property type="molecule type" value="Genomic_DNA"/>
</dbReference>
<evidence type="ECO:0000256" key="4">
    <source>
        <dbReference type="PROSITE-ProRule" id="PRU00409"/>
    </source>
</evidence>
<evidence type="ECO:0000256" key="1">
    <source>
        <dbReference type="ARBA" id="ARBA00022598"/>
    </source>
</evidence>
<gene>
    <name evidence="6" type="ORF">VIBNISOn1_1330008</name>
</gene>
<reference evidence="6 7" key="1">
    <citation type="journal article" date="2013" name="ISME J.">
        <title>Comparative genomics of pathogenic lineages of Vibrio nigripulchritudo identifies virulence-associated traits.</title>
        <authorList>
            <person name="Goudenege D."/>
            <person name="Labreuche Y."/>
            <person name="Krin E."/>
            <person name="Ansquer D."/>
            <person name="Mangenot S."/>
            <person name="Calteau A."/>
            <person name="Medigue C."/>
            <person name="Mazel D."/>
            <person name="Polz M.F."/>
            <person name="Le Roux F."/>
        </authorList>
    </citation>
    <scope>NUCLEOTIDE SEQUENCE [LARGE SCALE GENOMIC DNA]</scope>
    <source>
        <strain evidence="6 7">SOn1</strain>
    </source>
</reference>
<dbReference type="Gene3D" id="3.30.470.20">
    <property type="entry name" value="ATP-grasp fold, B domain"/>
    <property type="match status" value="1"/>
</dbReference>
<dbReference type="SUPFAM" id="SSF56059">
    <property type="entry name" value="Glutathione synthetase ATP-binding domain-like"/>
    <property type="match status" value="1"/>
</dbReference>
<dbReference type="PANTHER" id="PTHR43585">
    <property type="entry name" value="FUMIPYRROLE BIOSYNTHESIS PROTEIN C"/>
    <property type="match status" value="1"/>
</dbReference>
<proteinExistence type="predicted"/>
<evidence type="ECO:0000313" key="7">
    <source>
        <dbReference type="Proteomes" id="UP000018211"/>
    </source>
</evidence>
<keyword evidence="3 4" id="KW-0067">ATP-binding</keyword>
<feature type="domain" description="ATP-grasp" evidence="5">
    <location>
        <begin position="127"/>
        <end position="321"/>
    </location>
</feature>
<dbReference type="GO" id="GO:0016874">
    <property type="term" value="F:ligase activity"/>
    <property type="evidence" value="ECO:0007669"/>
    <property type="project" value="UniProtKB-KW"/>
</dbReference>
<comment type="caution">
    <text evidence="6">The sequence shown here is derived from an EMBL/GenBank/DDBJ whole genome shotgun (WGS) entry which is preliminary data.</text>
</comment>
<dbReference type="Proteomes" id="UP000018211">
    <property type="component" value="Unassembled WGS sequence"/>
</dbReference>
<dbReference type="GO" id="GO:0046872">
    <property type="term" value="F:metal ion binding"/>
    <property type="evidence" value="ECO:0007669"/>
    <property type="project" value="InterPro"/>
</dbReference>
<keyword evidence="1" id="KW-0436">Ligase</keyword>
<dbReference type="InterPro" id="IPR013815">
    <property type="entry name" value="ATP_grasp_subdomain_1"/>
</dbReference>
<sequence>MGTIETIGDNLQRREGTMTHRILVIGGYFDQIHSLVQGGYDIVVLLPKGRHKEMVPCMQVKTYFTNITDRKCCESIALYEHAASPFSATLSHYELSIPICARIAKKLSIPGPDIRTSELIRDKLKTRQIANNIGDVSTEFKQYTNERELEKFIEKHGKSVLKPAGGVGGRDVHVVSNKDDINHIIATVELEIEPYIIEKYVEGYEFSVEGFMDQNGHTIVALTGKHPPAPPNYVETVHVQSESLLKFIPNAIKDRLENLLNRFYSDIGYPLGPTHTEFILTDKSELYLLEGHLRTGGLSIWELTRATTLVDIFRHHTRRLLGEKVPLGIHQTQRAAAVAGISCQQGIVRGVRFHPPSNSAYQRTITPYPSFDIGDTVESVHPSRYCRFGGHIMTIFDDANKADIDDLINQARSISESFHYEF</sequence>
<organism evidence="6 7">
    <name type="scientific">Vibrio nigripulchritudo SOn1</name>
    <dbReference type="NCBI Taxonomy" id="1238450"/>
    <lineage>
        <taxon>Bacteria</taxon>
        <taxon>Pseudomonadati</taxon>
        <taxon>Pseudomonadota</taxon>
        <taxon>Gammaproteobacteria</taxon>
        <taxon>Vibrionales</taxon>
        <taxon>Vibrionaceae</taxon>
        <taxon>Vibrio</taxon>
    </lineage>
</organism>
<keyword evidence="2 4" id="KW-0547">Nucleotide-binding</keyword>
<dbReference type="GO" id="GO:0005524">
    <property type="term" value="F:ATP binding"/>
    <property type="evidence" value="ECO:0007669"/>
    <property type="project" value="UniProtKB-UniRule"/>
</dbReference>
<dbReference type="Gene3D" id="3.30.1490.20">
    <property type="entry name" value="ATP-grasp fold, A domain"/>
    <property type="match status" value="1"/>
</dbReference>
<dbReference type="Gene3D" id="3.40.50.20">
    <property type="match status" value="1"/>
</dbReference>